<sequence>MASNPHVSLSTTRAGSFPIRAPVTLDDSSDFESDGHDKTDNSDTTSIIYNGSESEEYVSGEEFESASEKLFIADTDEENHEQIGFFYEVTNFRPLVANADEESLGISVDDEESGVTEEYDPIVDSDIPSSPKVMPIAQLSMDDDEFEELMCVEGMVRSELEDNSFSGIVKVPSIGLLDRIDSAPRVRVSDIQKDKEAVLFLQEDSSVMNDSQLLALRDNEDLLGKLVGADIGVLSSENDKLAVKDGCHVILTEAYVRPLLENKVVLEENSEMNEDVTHDMDDSVSVELVDKYGHFVPEAHVDSLVDSSVLEKNLKLDDDPRHFVEEKLPCENSQQEKIALNGGDWGNEKSMGNDFVNHAFEQCGTSVQKEQIGEVANVCDDPHGSELDQVGNILLELEEMKVDGIVLLKEQITKMVNSSNNQKMLLEPQILKVEAADFNNKDKSVSLEKDSDTEKLEDKTGQETSTVYQSLGPEDVIPVVSVDTAFEMNEIQTVDLLGNGDMPEMFESDILELQSNAKSFGILDEKKTDSEKIEMEKSLLSNEEIEDLNKHIINELKTSFFSSHQAAEDFHNDLQKIDEQAVPEADQELETDEKREEKKLFNPATLPALLNAAARAELVKSAATSELDRGRNRVTAADGSRVFSLKHPAGSNSSFDTKAHASQSDMAKDAVNDDVSQEERKIFEKLQHIRVKFLRLVHRLGLSPEDSTVVQVLHRLVLAAGLHVRHKFCNEFAKRMAMQLEAEGKDDLDFCLNILVIGKTGVGKSATVNSIFGEKKVMIDAFDPATTKVKEIFGTIDGVRIRILDTPGLRTSVKEEATNRKILESIKKLTKQFPPDVVLYVDRLDTHRGDLNDLSLLASISNILTASIWRNAIVTLTHAAAPPPEESSGSPLSFEMFVAQRSHVIQQAISQAVGDPHLMHPSMMHPVSLVENHPSCQKDGRGESVLPNGQIWRSQLLLLCYALKILSEASPKTKPRNQFQKLPLPNFLTYLLQSRPHSKLTAKQDGDDIDSGVELLALSDSDGDDYDQLPLFNPLKKSQVDKLSEEQRKAYIKEYDYRVKLLQKKQWKEEVKRLKELKKKGKDHKTYHGYSEEAVDQENGGPATVEVPMPDFFIPPSFDSDSPSYRYRMLKHTSQLLVRPILESHGWDHDIGYDGIGLERNLVIADQFPGAFAVQITKNKQEFNFHLDSSICAKHAENGSTMAGFDIQAMGKQLAYILRSETKFKNFKLHKTTCGMSITLLGKNISTGLKIEDQIAVGKRLALVGSAGAVRSGSDAAYGANFEVPVKGRVFPPEQDQSTLDLSLMKWRGELGLMANIQSQFSIGRNSKMAIQVGMNNKQTGQIIIKTNSSELQVALISTLPMLISMLRSVCPGGEVRKIQR</sequence>
<dbReference type="PANTHER" id="PTHR10903">
    <property type="entry name" value="GTPASE, IMAP FAMILY MEMBER-RELATED"/>
    <property type="match status" value="1"/>
</dbReference>
<evidence type="ECO:0000259" key="18">
    <source>
        <dbReference type="PROSITE" id="PS51720"/>
    </source>
</evidence>
<keyword evidence="12" id="KW-1133">Transmembrane helix</keyword>
<dbReference type="InterPro" id="IPR045058">
    <property type="entry name" value="GIMA/IAN/Toc"/>
</dbReference>
<dbReference type="STRING" id="3988.B9RT53"/>
<keyword evidence="3" id="KW-0150">Chloroplast</keyword>
<keyword evidence="20" id="KW-1185">Reference proteome</keyword>
<keyword evidence="2" id="KW-0813">Transport</keyword>
<dbReference type="KEGG" id="rcu:8278726"/>
<dbReference type="InterPro" id="IPR005690">
    <property type="entry name" value="Toc86_159"/>
</dbReference>
<keyword evidence="11" id="KW-0653">Protein transport</keyword>
<comment type="cofactor">
    <cofactor evidence="1">
        <name>Mg(2+)</name>
        <dbReference type="ChEBI" id="CHEBI:18420"/>
    </cofactor>
</comment>
<name>B9RT53_RICCO</name>
<dbReference type="EMBL" id="EQ973812">
    <property type="protein sequence ID" value="EEF45536.1"/>
    <property type="molecule type" value="Genomic_DNA"/>
</dbReference>
<evidence type="ECO:0000256" key="8">
    <source>
        <dbReference type="ARBA" id="ARBA00022801"/>
    </source>
</evidence>
<dbReference type="Proteomes" id="UP000008311">
    <property type="component" value="Unassembled WGS sequence"/>
</dbReference>
<proteinExistence type="inferred from homology"/>
<dbReference type="InterPro" id="IPR024283">
    <property type="entry name" value="TOC159_MAD"/>
</dbReference>
<dbReference type="eggNOG" id="ENOG502QR60">
    <property type="taxonomic scope" value="Eukaryota"/>
</dbReference>
<dbReference type="Gene3D" id="3.40.50.300">
    <property type="entry name" value="P-loop containing nucleotide triphosphate hydrolases"/>
    <property type="match status" value="1"/>
</dbReference>
<dbReference type="GO" id="GO:0015031">
    <property type="term" value="P:protein transport"/>
    <property type="evidence" value="ECO:0007669"/>
    <property type="project" value="UniProtKB-KW"/>
</dbReference>
<evidence type="ECO:0000256" key="7">
    <source>
        <dbReference type="ARBA" id="ARBA00022741"/>
    </source>
</evidence>
<dbReference type="Pfam" id="PF11886">
    <property type="entry name" value="TOC159_MAD"/>
    <property type="match status" value="1"/>
</dbReference>
<dbReference type="SUPFAM" id="SSF52540">
    <property type="entry name" value="P-loop containing nucleoside triphosphate hydrolases"/>
    <property type="match status" value="1"/>
</dbReference>
<evidence type="ECO:0000256" key="3">
    <source>
        <dbReference type="ARBA" id="ARBA00022528"/>
    </source>
</evidence>
<evidence type="ECO:0000256" key="15">
    <source>
        <dbReference type="ARBA" id="ARBA00023766"/>
    </source>
</evidence>
<dbReference type="NCBIfam" id="TIGR00993">
    <property type="entry name" value="3a0901s04IAP86"/>
    <property type="match status" value="1"/>
</dbReference>
<keyword evidence="7" id="KW-0547">Nucleotide-binding</keyword>
<evidence type="ECO:0000256" key="11">
    <source>
        <dbReference type="ARBA" id="ARBA00022927"/>
    </source>
</evidence>
<evidence type="ECO:0000313" key="19">
    <source>
        <dbReference type="EMBL" id="EEF45536.1"/>
    </source>
</evidence>
<keyword evidence="10" id="KW-0460">Magnesium</keyword>
<dbReference type="InterPro" id="IPR006703">
    <property type="entry name" value="G_AIG1"/>
</dbReference>
<evidence type="ECO:0000313" key="20">
    <source>
        <dbReference type="Proteomes" id="UP000008311"/>
    </source>
</evidence>
<dbReference type="Pfam" id="PF04548">
    <property type="entry name" value="AIG1"/>
    <property type="match status" value="1"/>
</dbReference>
<evidence type="ECO:0000256" key="10">
    <source>
        <dbReference type="ARBA" id="ARBA00022842"/>
    </source>
</evidence>
<protein>
    <submittedName>
        <fullName evidence="19">GTP binding protein, putative</fullName>
    </submittedName>
</protein>
<dbReference type="FunFam" id="3.40.50.300:FF:000413">
    <property type="entry name" value="Translocase of chloroplast 120, chloroplastic"/>
    <property type="match status" value="1"/>
</dbReference>
<keyword evidence="6" id="KW-0479">Metal-binding</keyword>
<evidence type="ECO:0000256" key="13">
    <source>
        <dbReference type="ARBA" id="ARBA00023134"/>
    </source>
</evidence>
<feature type="region of interest" description="Disordered" evidence="17">
    <location>
        <begin position="444"/>
        <end position="466"/>
    </location>
</feature>
<dbReference type="InterPro" id="IPR027417">
    <property type="entry name" value="P-loop_NTPase"/>
</dbReference>
<evidence type="ECO:0000256" key="16">
    <source>
        <dbReference type="ARBA" id="ARBA00023775"/>
    </source>
</evidence>
<accession>B9RT53</accession>
<evidence type="ECO:0000256" key="14">
    <source>
        <dbReference type="ARBA" id="ARBA00023136"/>
    </source>
</evidence>
<reference evidence="20" key="1">
    <citation type="journal article" date="2010" name="Nat. Biotechnol.">
        <title>Draft genome sequence of the oilseed species Ricinus communis.</title>
        <authorList>
            <person name="Chan A.P."/>
            <person name="Crabtree J."/>
            <person name="Zhao Q."/>
            <person name="Lorenzi H."/>
            <person name="Orvis J."/>
            <person name="Puiu D."/>
            <person name="Melake-Berhan A."/>
            <person name="Jones K.M."/>
            <person name="Redman J."/>
            <person name="Chen G."/>
            <person name="Cahoon E.B."/>
            <person name="Gedil M."/>
            <person name="Stanke M."/>
            <person name="Haas B.J."/>
            <person name="Wortman J.R."/>
            <person name="Fraser-Liggett C.M."/>
            <person name="Ravel J."/>
            <person name="Rabinowicz P.D."/>
        </authorList>
    </citation>
    <scope>NUCLEOTIDE SEQUENCE [LARGE SCALE GENOMIC DNA]</scope>
    <source>
        <strain evidence="20">cv. Hale</strain>
    </source>
</reference>
<evidence type="ECO:0000256" key="2">
    <source>
        <dbReference type="ARBA" id="ARBA00022448"/>
    </source>
</evidence>
<evidence type="ECO:0000256" key="4">
    <source>
        <dbReference type="ARBA" id="ARBA00022640"/>
    </source>
</evidence>
<comment type="similarity">
    <text evidence="16">Belongs to the TRAFAC class TrmE-Era-EngA-EngB-Septin-like GTPase superfamily. AIG1/Toc34/Toc159-like paraseptin GTPase family. TOC159 subfamily.</text>
</comment>
<dbReference type="OMA" id="HASHEFT"/>
<dbReference type="PANTHER" id="PTHR10903:SF127">
    <property type="entry name" value="TRANSLOCASE OF CHLOROPLAST 159, CHLOROPLASTIC-LIKE"/>
    <property type="match status" value="1"/>
</dbReference>
<dbReference type="GO" id="GO:0005525">
    <property type="term" value="F:GTP binding"/>
    <property type="evidence" value="ECO:0007669"/>
    <property type="project" value="UniProtKB-KW"/>
</dbReference>
<organism evidence="19 20">
    <name type="scientific">Ricinus communis</name>
    <name type="common">Castor bean</name>
    <dbReference type="NCBI Taxonomy" id="3988"/>
    <lineage>
        <taxon>Eukaryota</taxon>
        <taxon>Viridiplantae</taxon>
        <taxon>Streptophyta</taxon>
        <taxon>Embryophyta</taxon>
        <taxon>Tracheophyta</taxon>
        <taxon>Spermatophyta</taxon>
        <taxon>Magnoliopsida</taxon>
        <taxon>eudicotyledons</taxon>
        <taxon>Gunneridae</taxon>
        <taxon>Pentapetalae</taxon>
        <taxon>rosids</taxon>
        <taxon>fabids</taxon>
        <taxon>Malpighiales</taxon>
        <taxon>Euphorbiaceae</taxon>
        <taxon>Acalyphoideae</taxon>
        <taxon>Acalypheae</taxon>
        <taxon>Ricinus</taxon>
    </lineage>
</organism>
<dbReference type="GO" id="GO:0045036">
    <property type="term" value="P:protein targeting to chloroplast"/>
    <property type="evidence" value="ECO:0007669"/>
    <property type="project" value="InterPro"/>
</dbReference>
<keyword evidence="4" id="KW-0934">Plastid</keyword>
<dbReference type="GO" id="GO:0003924">
    <property type="term" value="F:GTPase activity"/>
    <property type="evidence" value="ECO:0007669"/>
    <property type="project" value="InterPro"/>
</dbReference>
<comment type="subcellular location">
    <subcellularLocation>
        <location evidence="15">Plastid</location>
        <location evidence="15">Chloroplast outer membrane</location>
        <topology evidence="15">Single-pass membrane protein</topology>
    </subcellularLocation>
</comment>
<gene>
    <name evidence="19" type="ORF">RCOM_0681080</name>
</gene>
<keyword evidence="9" id="KW-1002">Plastid outer membrane</keyword>
<feature type="domain" description="AIG1-type G" evidence="18">
    <location>
        <begin position="749"/>
        <end position="983"/>
    </location>
</feature>
<keyword evidence="5" id="KW-0812">Transmembrane</keyword>
<evidence type="ECO:0000256" key="12">
    <source>
        <dbReference type="ARBA" id="ARBA00022989"/>
    </source>
</evidence>
<dbReference type="GO" id="GO:0009707">
    <property type="term" value="C:chloroplast outer membrane"/>
    <property type="evidence" value="ECO:0007669"/>
    <property type="project" value="UniProtKB-SubCell"/>
</dbReference>
<evidence type="ECO:0000256" key="5">
    <source>
        <dbReference type="ARBA" id="ARBA00022692"/>
    </source>
</evidence>
<feature type="region of interest" description="Disordered" evidence="17">
    <location>
        <begin position="18"/>
        <end position="47"/>
    </location>
</feature>
<evidence type="ECO:0000256" key="1">
    <source>
        <dbReference type="ARBA" id="ARBA00001946"/>
    </source>
</evidence>
<evidence type="ECO:0000256" key="17">
    <source>
        <dbReference type="SAM" id="MobiDB-lite"/>
    </source>
</evidence>
<dbReference type="InParanoid" id="B9RT53"/>
<feature type="compositionally biased region" description="Basic and acidic residues" evidence="17">
    <location>
        <begin position="444"/>
        <end position="461"/>
    </location>
</feature>
<evidence type="ECO:0000256" key="9">
    <source>
        <dbReference type="ARBA" id="ARBA00022805"/>
    </source>
</evidence>
<keyword evidence="13" id="KW-0342">GTP-binding</keyword>
<dbReference type="PROSITE" id="PS51720">
    <property type="entry name" value="G_AIG1"/>
    <property type="match status" value="1"/>
</dbReference>
<keyword evidence="8" id="KW-0378">Hydrolase</keyword>
<dbReference type="OrthoDB" id="8954335at2759"/>
<evidence type="ECO:0000256" key="6">
    <source>
        <dbReference type="ARBA" id="ARBA00022723"/>
    </source>
</evidence>
<dbReference type="GO" id="GO:0046872">
    <property type="term" value="F:metal ion binding"/>
    <property type="evidence" value="ECO:0007669"/>
    <property type="project" value="UniProtKB-KW"/>
</dbReference>
<keyword evidence="14" id="KW-0472">Membrane</keyword>